<keyword evidence="17" id="KW-1185">Reference proteome</keyword>
<name>A0AA43TTG7_9LECA</name>
<dbReference type="GO" id="GO:0004379">
    <property type="term" value="F:glycylpeptide N-tetradecanoyltransferase activity"/>
    <property type="evidence" value="ECO:0007669"/>
    <property type="project" value="UniProtKB-EC"/>
</dbReference>
<gene>
    <name evidence="16" type="primary">NMT1</name>
    <name evidence="16" type="ORF">OHK93_002111</name>
</gene>
<evidence type="ECO:0000256" key="1">
    <source>
        <dbReference type="ARBA" id="ARBA00003900"/>
    </source>
</evidence>
<evidence type="ECO:0000256" key="12">
    <source>
        <dbReference type="RuleBase" id="RU004178"/>
    </source>
</evidence>
<accession>A0AA43TTG7</accession>
<comment type="function">
    <text evidence="1 11">Adds a myristoyl group to the N-terminal glycine residue of certain cellular proteins.</text>
</comment>
<protein>
    <recommendedName>
        <fullName evidence="6 11">Glycylpeptide N-tetradecanoyltransferase</fullName>
        <ecNumber evidence="5 11">2.3.1.97</ecNumber>
    </recommendedName>
</protein>
<evidence type="ECO:0000259" key="15">
    <source>
        <dbReference type="Pfam" id="PF02799"/>
    </source>
</evidence>
<comment type="subcellular location">
    <subcellularLocation>
        <location evidence="2">Cytoplasm</location>
    </subcellularLocation>
</comment>
<evidence type="ECO:0000259" key="14">
    <source>
        <dbReference type="Pfam" id="PF01233"/>
    </source>
</evidence>
<dbReference type="SUPFAM" id="SSF55729">
    <property type="entry name" value="Acyl-CoA N-acyltransferases (Nat)"/>
    <property type="match status" value="2"/>
</dbReference>
<feature type="compositionally biased region" description="Basic residues" evidence="13">
    <location>
        <begin position="49"/>
        <end position="58"/>
    </location>
</feature>
<evidence type="ECO:0000256" key="6">
    <source>
        <dbReference type="ARBA" id="ARBA00022240"/>
    </source>
</evidence>
<evidence type="ECO:0000256" key="10">
    <source>
        <dbReference type="ARBA" id="ARBA00048276"/>
    </source>
</evidence>
<dbReference type="PANTHER" id="PTHR11377:SF5">
    <property type="entry name" value="GLYCYLPEPTIDE N-TETRADECANOYLTRANSFERASE"/>
    <property type="match status" value="1"/>
</dbReference>
<reference evidence="16" key="1">
    <citation type="journal article" date="2023" name="Genome Biol. Evol.">
        <title>First Whole Genome Sequence and Flow Cytometry Genome Size Data for the Lichen-Forming Fungus Ramalina farinacea (Ascomycota).</title>
        <authorList>
            <person name="Llewellyn T."/>
            <person name="Mian S."/>
            <person name="Hill R."/>
            <person name="Leitch I.J."/>
            <person name="Gaya E."/>
        </authorList>
    </citation>
    <scope>NUCLEOTIDE SEQUENCE</scope>
    <source>
        <strain evidence="16">LIQ254RAFAR</strain>
    </source>
</reference>
<evidence type="ECO:0000256" key="13">
    <source>
        <dbReference type="SAM" id="MobiDB-lite"/>
    </source>
</evidence>
<evidence type="ECO:0000256" key="11">
    <source>
        <dbReference type="RuleBase" id="RU000586"/>
    </source>
</evidence>
<dbReference type="Proteomes" id="UP001161017">
    <property type="component" value="Unassembled WGS sequence"/>
</dbReference>
<dbReference type="Pfam" id="PF01233">
    <property type="entry name" value="NMT"/>
    <property type="match status" value="1"/>
</dbReference>
<evidence type="ECO:0000256" key="8">
    <source>
        <dbReference type="ARBA" id="ARBA00022679"/>
    </source>
</evidence>
<dbReference type="FunFam" id="3.40.630.30:FF:000056">
    <property type="entry name" value="Glycylpeptide N-tetradecanoyltransferase"/>
    <property type="match status" value="1"/>
</dbReference>
<evidence type="ECO:0000313" key="16">
    <source>
        <dbReference type="EMBL" id="MDI1490906.1"/>
    </source>
</evidence>
<sequence>MAEESKIVDPNLNKDIVASATKPTAEDEEASDEQDGEDAENPAAAASDKKKKSKRQKLKSALTGKDASAGPSSSSNGVTAGMVDQILSANPSLKGEVAGLDKEHALEKLKGLDLSDLLTGMSVGSKNQKDMASYKFWQTQPVPRFDEAGRVEEGPIKIIDPDKVPKDPPPMLQGFEWVTMDLLDDGQLNEVQQLLEGHYVEDDDGQFRFNYSTSFLNWALKSPGWRKEWHVGVRATKSQKLVAFISGVPVDLRVRSNVVRCTEINYMCVHKKLRSKRLAPTLISEITRRCYILGIYQAIYTGGVTLPTPVASCRYFHRSLDWLKLYEVGFSPLPQNSTKARQITKYHLPSASATPGLRVMEAKDIPVVLDLLKRYLNRFDMAPKFSEEEVRHWMLHDDKAIEQVVWTYVIEDPTTHKITDFFSFYCLESSVIGNQKHETVRAAYQFYYATETAFAEKEKDLKERLNLLMNDALILAKKFNFDVFNALTLLDNPLFLEQLKFGSGDGQLHYYLYNYRTAQMPGGVDSKNSVDASKRGGVGVVML</sequence>
<dbReference type="InterPro" id="IPR016181">
    <property type="entry name" value="Acyl_CoA_acyltransferase"/>
</dbReference>
<dbReference type="AlphaFoldDB" id="A0AA43TTG7"/>
<feature type="domain" description="Glycylpeptide N-tetradecanoyltransferase C-terminal" evidence="15">
    <location>
        <begin position="327"/>
        <end position="541"/>
    </location>
</feature>
<dbReference type="InterPro" id="IPR022676">
    <property type="entry name" value="NMT_N"/>
</dbReference>
<evidence type="ECO:0000313" key="17">
    <source>
        <dbReference type="Proteomes" id="UP001161017"/>
    </source>
</evidence>
<dbReference type="PROSITE" id="PS00976">
    <property type="entry name" value="NMT_2"/>
    <property type="match status" value="1"/>
</dbReference>
<dbReference type="InterPro" id="IPR022677">
    <property type="entry name" value="NMT_C"/>
</dbReference>
<dbReference type="Pfam" id="PF02799">
    <property type="entry name" value="NMT_C"/>
    <property type="match status" value="1"/>
</dbReference>
<dbReference type="EMBL" id="JAPUFD010000013">
    <property type="protein sequence ID" value="MDI1490906.1"/>
    <property type="molecule type" value="Genomic_DNA"/>
</dbReference>
<proteinExistence type="inferred from homology"/>
<dbReference type="GO" id="GO:0005737">
    <property type="term" value="C:cytoplasm"/>
    <property type="evidence" value="ECO:0007669"/>
    <property type="project" value="UniProtKB-SubCell"/>
</dbReference>
<comment type="subunit">
    <text evidence="4">Monomer.</text>
</comment>
<comment type="similarity">
    <text evidence="3 12">Belongs to the NMT family.</text>
</comment>
<dbReference type="PANTHER" id="PTHR11377">
    <property type="entry name" value="N-MYRISTOYL TRANSFERASE"/>
    <property type="match status" value="1"/>
</dbReference>
<feature type="region of interest" description="Disordered" evidence="13">
    <location>
        <begin position="1"/>
        <end position="78"/>
    </location>
</feature>
<feature type="domain" description="Glycylpeptide N-tetradecanoyltransferase N-terminal" evidence="14">
    <location>
        <begin position="159"/>
        <end position="313"/>
    </location>
</feature>
<organism evidence="16 17">
    <name type="scientific">Ramalina farinacea</name>
    <dbReference type="NCBI Taxonomy" id="258253"/>
    <lineage>
        <taxon>Eukaryota</taxon>
        <taxon>Fungi</taxon>
        <taxon>Dikarya</taxon>
        <taxon>Ascomycota</taxon>
        <taxon>Pezizomycotina</taxon>
        <taxon>Lecanoromycetes</taxon>
        <taxon>OSLEUM clade</taxon>
        <taxon>Lecanoromycetidae</taxon>
        <taxon>Lecanorales</taxon>
        <taxon>Lecanorineae</taxon>
        <taxon>Ramalinaceae</taxon>
        <taxon>Ramalina</taxon>
    </lineage>
</organism>
<dbReference type="InterPro" id="IPR022678">
    <property type="entry name" value="NMT_CS"/>
</dbReference>
<dbReference type="Gene3D" id="3.40.630.30">
    <property type="match status" value="2"/>
</dbReference>
<comment type="caution">
    <text evidence="16">The sequence shown here is derived from an EMBL/GenBank/DDBJ whole genome shotgun (WGS) entry which is preliminary data.</text>
</comment>
<evidence type="ECO:0000256" key="2">
    <source>
        <dbReference type="ARBA" id="ARBA00004496"/>
    </source>
</evidence>
<keyword evidence="7" id="KW-0963">Cytoplasm</keyword>
<keyword evidence="9 11" id="KW-0012">Acyltransferase</keyword>
<evidence type="ECO:0000256" key="5">
    <source>
        <dbReference type="ARBA" id="ARBA00012923"/>
    </source>
</evidence>
<keyword evidence="8 11" id="KW-0808">Transferase</keyword>
<dbReference type="InterPro" id="IPR000903">
    <property type="entry name" value="NMT"/>
</dbReference>
<feature type="compositionally biased region" description="Acidic residues" evidence="13">
    <location>
        <begin position="26"/>
        <end position="40"/>
    </location>
</feature>
<evidence type="ECO:0000256" key="3">
    <source>
        <dbReference type="ARBA" id="ARBA00009469"/>
    </source>
</evidence>
<evidence type="ECO:0000256" key="4">
    <source>
        <dbReference type="ARBA" id="ARBA00011245"/>
    </source>
</evidence>
<evidence type="ECO:0000256" key="9">
    <source>
        <dbReference type="ARBA" id="ARBA00023315"/>
    </source>
</evidence>
<comment type="catalytic activity">
    <reaction evidence="10 11">
        <text>N-terminal glycyl-[protein] + tetradecanoyl-CoA = N-tetradecanoylglycyl-[protein] + CoA + H(+)</text>
        <dbReference type="Rhea" id="RHEA:15521"/>
        <dbReference type="Rhea" id="RHEA-COMP:12666"/>
        <dbReference type="Rhea" id="RHEA-COMP:12667"/>
        <dbReference type="ChEBI" id="CHEBI:15378"/>
        <dbReference type="ChEBI" id="CHEBI:57287"/>
        <dbReference type="ChEBI" id="CHEBI:57385"/>
        <dbReference type="ChEBI" id="CHEBI:64723"/>
        <dbReference type="ChEBI" id="CHEBI:133050"/>
        <dbReference type="EC" id="2.3.1.97"/>
    </reaction>
</comment>
<dbReference type="EC" id="2.3.1.97" evidence="5 11"/>
<evidence type="ECO:0000256" key="7">
    <source>
        <dbReference type="ARBA" id="ARBA00022490"/>
    </source>
</evidence>
<dbReference type="FunFam" id="3.40.630.30:FF:000042">
    <property type="entry name" value="Glycylpeptide N-tetradecanoyltransferase"/>
    <property type="match status" value="1"/>
</dbReference>